<gene>
    <name evidence="2" type="primary">orf249</name>
</gene>
<dbReference type="Gene3D" id="3.10.28.10">
    <property type="entry name" value="Homing endonucleases"/>
    <property type="match status" value="2"/>
</dbReference>
<sequence>MNFNVSVMNKLNPNWIVGFVDGNGYFDVSNDQKTFHFILSQNIKSVNILYTIKRFFKCGSVSNEIPGTNLREYRVSSKKHLENIIVPFFQKWPLKTSKKKSFEIFIKKLNPTLYLESVENSNFNLHWFIGFVDAKGCFICSIIRTNIRPQFFISLKEVDKNILDQIKQNLNLGIRYKQKNGIEVFQLSSNKNMCYFAKHILLTKGYKDRLKTYKRIQARKWCKIVLLMKQKKHKTIDGFNKIQKLNKSF</sequence>
<dbReference type="SUPFAM" id="SSF55608">
    <property type="entry name" value="Homing endonucleases"/>
    <property type="match status" value="2"/>
</dbReference>
<keyword evidence="2" id="KW-0934">Plastid</keyword>
<reference evidence="2" key="1">
    <citation type="submission" date="2017-03" db="EMBL/GenBank/DDBJ databases">
        <title>Chloroplast genome evolution in siphonous green algae.</title>
        <authorList>
            <person name="Cremen M.C."/>
            <person name="Marcelino V.R."/>
            <person name="Verbruggen H."/>
        </authorList>
    </citation>
    <scope>NUCLEOTIDE SEQUENCE</scope>
</reference>
<keyword evidence="2" id="KW-0150">Chloroplast</keyword>
<protein>
    <recommendedName>
        <fullName evidence="1">Homing endonuclease LAGLIDADG domain-containing protein</fullName>
    </recommendedName>
</protein>
<organism evidence="2">
    <name type="scientific">Caulerpa manorensis</name>
    <dbReference type="NCBI Taxonomy" id="717648"/>
    <lineage>
        <taxon>Eukaryota</taxon>
        <taxon>Viridiplantae</taxon>
        <taxon>Chlorophyta</taxon>
        <taxon>core chlorophytes</taxon>
        <taxon>Ulvophyceae</taxon>
        <taxon>TCBD clade</taxon>
        <taxon>Bryopsidales</taxon>
        <taxon>Halimedineae</taxon>
        <taxon>Caulerpaceae</taxon>
        <taxon>Caulerpa</taxon>
    </lineage>
</organism>
<feature type="domain" description="Homing endonuclease LAGLIDADG" evidence="1">
    <location>
        <begin position="16"/>
        <end position="107"/>
    </location>
</feature>
<dbReference type="RefSeq" id="YP_009472762.1">
    <property type="nucleotide sequence ID" value="NC_037367.1"/>
</dbReference>
<dbReference type="InterPro" id="IPR004860">
    <property type="entry name" value="LAGLIDADG_dom"/>
</dbReference>
<dbReference type="AlphaFoldDB" id="A0A2P0QJ46"/>
<feature type="domain" description="Homing endonuclease LAGLIDADG" evidence="1">
    <location>
        <begin position="129"/>
        <end position="225"/>
    </location>
</feature>
<accession>A0A2P0QJ46</accession>
<dbReference type="EMBL" id="KY819068">
    <property type="protein sequence ID" value="ARO74478.1"/>
    <property type="molecule type" value="Genomic_DNA"/>
</dbReference>
<name>A0A2P0QJ46_9CHLO</name>
<proteinExistence type="predicted"/>
<dbReference type="InterPro" id="IPR051289">
    <property type="entry name" value="LAGLIDADG_Endonuclease"/>
</dbReference>
<dbReference type="PANTHER" id="PTHR36181">
    <property type="entry name" value="INTRON-ENCODED ENDONUCLEASE AI3-RELATED"/>
    <property type="match status" value="1"/>
</dbReference>
<evidence type="ECO:0000259" key="1">
    <source>
        <dbReference type="Pfam" id="PF00961"/>
    </source>
</evidence>
<evidence type="ECO:0000313" key="2">
    <source>
        <dbReference type="EMBL" id="ARO74478.1"/>
    </source>
</evidence>
<dbReference type="GO" id="GO:0005739">
    <property type="term" value="C:mitochondrion"/>
    <property type="evidence" value="ECO:0007669"/>
    <property type="project" value="UniProtKB-ARBA"/>
</dbReference>
<geneLocation type="chloroplast" evidence="2"/>
<dbReference type="GO" id="GO:0004519">
    <property type="term" value="F:endonuclease activity"/>
    <property type="evidence" value="ECO:0007669"/>
    <property type="project" value="InterPro"/>
</dbReference>
<dbReference type="Pfam" id="PF00961">
    <property type="entry name" value="LAGLIDADG_1"/>
    <property type="match status" value="2"/>
</dbReference>
<dbReference type="PANTHER" id="PTHR36181:SF4">
    <property type="entry name" value="LAGLIDADG ENDONUCLEASE"/>
    <property type="match status" value="1"/>
</dbReference>
<dbReference type="InterPro" id="IPR027434">
    <property type="entry name" value="Homing_endonucl"/>
</dbReference>
<dbReference type="GeneID" id="36489818"/>